<keyword evidence="2" id="KW-1185">Reference proteome</keyword>
<gene>
    <name evidence="1" type="ORF">STAS_04994</name>
</gene>
<dbReference type="AlphaFoldDB" id="A0A5A7P944"/>
<dbReference type="GO" id="GO:0016740">
    <property type="term" value="F:transferase activity"/>
    <property type="evidence" value="ECO:0007669"/>
    <property type="project" value="UniProtKB-KW"/>
</dbReference>
<accession>A0A5A7P944</accession>
<name>A0A5A7P944_STRAF</name>
<evidence type="ECO:0000313" key="1">
    <source>
        <dbReference type="EMBL" id="GER29147.1"/>
    </source>
</evidence>
<evidence type="ECO:0000313" key="2">
    <source>
        <dbReference type="Proteomes" id="UP000325081"/>
    </source>
</evidence>
<proteinExistence type="predicted"/>
<protein>
    <submittedName>
        <fullName evidence="1">Succinyl-CoA:3-ketoacid coenzyme A transferase subunit A</fullName>
    </submittedName>
</protein>
<keyword evidence="1" id="KW-0808">Transferase</keyword>
<comment type="caution">
    <text evidence="1">The sequence shown here is derived from an EMBL/GenBank/DDBJ whole genome shotgun (WGS) entry which is preliminary data.</text>
</comment>
<organism evidence="1 2">
    <name type="scientific">Striga asiatica</name>
    <name type="common">Asiatic witchweed</name>
    <name type="synonym">Buchnera asiatica</name>
    <dbReference type="NCBI Taxonomy" id="4170"/>
    <lineage>
        <taxon>Eukaryota</taxon>
        <taxon>Viridiplantae</taxon>
        <taxon>Streptophyta</taxon>
        <taxon>Embryophyta</taxon>
        <taxon>Tracheophyta</taxon>
        <taxon>Spermatophyta</taxon>
        <taxon>Magnoliopsida</taxon>
        <taxon>eudicotyledons</taxon>
        <taxon>Gunneridae</taxon>
        <taxon>Pentapetalae</taxon>
        <taxon>asterids</taxon>
        <taxon>lamiids</taxon>
        <taxon>Lamiales</taxon>
        <taxon>Orobanchaceae</taxon>
        <taxon>Buchnereae</taxon>
        <taxon>Striga</taxon>
    </lineage>
</organism>
<dbReference type="Proteomes" id="UP000325081">
    <property type="component" value="Unassembled WGS sequence"/>
</dbReference>
<sequence length="199" mass="22527">MQSTKYLNWTVGLTSRPDLFQANACSRPKANDFSGHCSIGVMRVPHLFFISSTRISVFERNILCSRLSNKDEETKYSQDSSQRYQGSAWITHIARMEVIPELLNSPHLNRPSTNFIDIINSYAHEMRPRHILNGEGELQLNKQLDAVEFYNSMGWDIPSYHTHTTAGVALTNGQAGEEWNHEQTIQAQAGQGKGMSSHF</sequence>
<reference evidence="2" key="1">
    <citation type="journal article" date="2019" name="Curr. Biol.">
        <title>Genome Sequence of Striga asiatica Provides Insight into the Evolution of Plant Parasitism.</title>
        <authorList>
            <person name="Yoshida S."/>
            <person name="Kim S."/>
            <person name="Wafula E.K."/>
            <person name="Tanskanen J."/>
            <person name="Kim Y.M."/>
            <person name="Honaas L."/>
            <person name="Yang Z."/>
            <person name="Spallek T."/>
            <person name="Conn C.E."/>
            <person name="Ichihashi Y."/>
            <person name="Cheong K."/>
            <person name="Cui S."/>
            <person name="Der J.P."/>
            <person name="Gundlach H."/>
            <person name="Jiao Y."/>
            <person name="Hori C."/>
            <person name="Ishida J.K."/>
            <person name="Kasahara H."/>
            <person name="Kiba T."/>
            <person name="Kim M.S."/>
            <person name="Koo N."/>
            <person name="Laohavisit A."/>
            <person name="Lee Y.H."/>
            <person name="Lumba S."/>
            <person name="McCourt P."/>
            <person name="Mortimer J.C."/>
            <person name="Mutuku J.M."/>
            <person name="Nomura T."/>
            <person name="Sasaki-Sekimoto Y."/>
            <person name="Seto Y."/>
            <person name="Wang Y."/>
            <person name="Wakatake T."/>
            <person name="Sakakibara H."/>
            <person name="Demura T."/>
            <person name="Yamaguchi S."/>
            <person name="Yoneyama K."/>
            <person name="Manabe R.I."/>
            <person name="Nelson D.C."/>
            <person name="Schulman A.H."/>
            <person name="Timko M.P."/>
            <person name="dePamphilis C.W."/>
            <person name="Choi D."/>
            <person name="Shirasu K."/>
        </authorList>
    </citation>
    <scope>NUCLEOTIDE SEQUENCE [LARGE SCALE GENOMIC DNA]</scope>
    <source>
        <strain evidence="2">cv. UVA1</strain>
    </source>
</reference>
<dbReference type="EMBL" id="BKCP01003336">
    <property type="protein sequence ID" value="GER29147.1"/>
    <property type="molecule type" value="Genomic_DNA"/>
</dbReference>